<dbReference type="InterPro" id="IPR050789">
    <property type="entry name" value="Diverse_Enzym_Activities"/>
</dbReference>
<dbReference type="GO" id="GO:0016787">
    <property type="term" value="F:hydrolase activity"/>
    <property type="evidence" value="ECO:0007669"/>
    <property type="project" value="UniProtKB-KW"/>
</dbReference>
<dbReference type="EMBL" id="BJVJ01000058">
    <property type="protein sequence ID" value="GEL25600.1"/>
    <property type="molecule type" value="Genomic_DNA"/>
</dbReference>
<sequence>MTTDVQKAVGGILDWPVGHAAATLVAADGTVLATAGDTDREFRLASVTKLLTAYATLVAVEEGAVEWDQPAGPEGSTVRHLAAHTSGLAFDSDQVQAAPGTRRIYSNTGFAVLADTITAASGIPFADYLHEAVCEPLGLTATRLEGHPGSGAVSTADDLTRFAAELQSPTLVATLPAATEVAFPGLDGILPGYGRHKPNDWGLGFEIRGTKSPHWTGTASSPETFGHFGQSGTFLWVDRAAGAACVALTDRDFGPWAVEAWTPYTDGVLAALR</sequence>
<proteinExistence type="predicted"/>
<comment type="caution">
    <text evidence="2">The sequence shown here is derived from an EMBL/GenBank/DDBJ whole genome shotgun (WGS) entry which is preliminary data.</text>
</comment>
<keyword evidence="2" id="KW-0378">Hydrolase</keyword>
<evidence type="ECO:0000259" key="1">
    <source>
        <dbReference type="Pfam" id="PF00144"/>
    </source>
</evidence>
<accession>A0A511DLB3</accession>
<dbReference type="AlphaFoldDB" id="A0A511DLB3"/>
<dbReference type="Proteomes" id="UP000321685">
    <property type="component" value="Unassembled WGS sequence"/>
</dbReference>
<dbReference type="InterPro" id="IPR001466">
    <property type="entry name" value="Beta-lactam-related"/>
</dbReference>
<dbReference type="RefSeq" id="WP_147112102.1">
    <property type="nucleotide sequence ID" value="NZ_BJVJ01000058.1"/>
</dbReference>
<keyword evidence="3" id="KW-1185">Reference proteome</keyword>
<dbReference type="PANTHER" id="PTHR43283">
    <property type="entry name" value="BETA-LACTAMASE-RELATED"/>
    <property type="match status" value="1"/>
</dbReference>
<protein>
    <submittedName>
        <fullName evidence="2">Serine hydrolase</fullName>
    </submittedName>
</protein>
<dbReference type="Gene3D" id="3.40.710.10">
    <property type="entry name" value="DD-peptidase/beta-lactamase superfamily"/>
    <property type="match status" value="1"/>
</dbReference>
<dbReference type="OrthoDB" id="3336932at2"/>
<evidence type="ECO:0000313" key="2">
    <source>
        <dbReference type="EMBL" id="GEL25600.1"/>
    </source>
</evidence>
<gene>
    <name evidence="2" type="ORF">PSU4_45540</name>
</gene>
<feature type="domain" description="Beta-lactamase-related" evidence="1">
    <location>
        <begin position="21"/>
        <end position="259"/>
    </location>
</feature>
<reference evidence="2 3" key="1">
    <citation type="submission" date="2019-07" db="EMBL/GenBank/DDBJ databases">
        <title>Whole genome shotgun sequence of Pseudonocardia sulfidoxydans NBRC 16205.</title>
        <authorList>
            <person name="Hosoyama A."/>
            <person name="Uohara A."/>
            <person name="Ohji S."/>
            <person name="Ichikawa N."/>
        </authorList>
    </citation>
    <scope>NUCLEOTIDE SEQUENCE [LARGE SCALE GENOMIC DNA]</scope>
    <source>
        <strain evidence="2 3">NBRC 16205</strain>
    </source>
</reference>
<dbReference type="InterPro" id="IPR012338">
    <property type="entry name" value="Beta-lactam/transpept-like"/>
</dbReference>
<name>A0A511DLB3_9PSEU</name>
<organism evidence="2 3">
    <name type="scientific">Pseudonocardia sulfidoxydans NBRC 16205</name>
    <dbReference type="NCBI Taxonomy" id="1223511"/>
    <lineage>
        <taxon>Bacteria</taxon>
        <taxon>Bacillati</taxon>
        <taxon>Actinomycetota</taxon>
        <taxon>Actinomycetes</taxon>
        <taxon>Pseudonocardiales</taxon>
        <taxon>Pseudonocardiaceae</taxon>
        <taxon>Pseudonocardia</taxon>
    </lineage>
</organism>
<dbReference type="PANTHER" id="PTHR43283:SF15">
    <property type="entry name" value="CONSERVED PROTEIN"/>
    <property type="match status" value="1"/>
</dbReference>
<dbReference type="Pfam" id="PF00144">
    <property type="entry name" value="Beta-lactamase"/>
    <property type="match status" value="1"/>
</dbReference>
<dbReference type="SUPFAM" id="SSF56601">
    <property type="entry name" value="beta-lactamase/transpeptidase-like"/>
    <property type="match status" value="1"/>
</dbReference>
<evidence type="ECO:0000313" key="3">
    <source>
        <dbReference type="Proteomes" id="UP000321685"/>
    </source>
</evidence>